<feature type="transmembrane region" description="Helical" evidence="1">
    <location>
        <begin position="12"/>
        <end position="33"/>
    </location>
</feature>
<keyword evidence="1" id="KW-1133">Transmembrane helix</keyword>
<feature type="transmembrane region" description="Helical" evidence="1">
    <location>
        <begin position="78"/>
        <end position="97"/>
    </location>
</feature>
<gene>
    <name evidence="2" type="ORF">J421_0602</name>
</gene>
<protein>
    <submittedName>
        <fullName evidence="2">Uncharacterized protein</fullName>
    </submittedName>
</protein>
<dbReference type="eggNOG" id="ENOG502ZE5G">
    <property type="taxonomic scope" value="Bacteria"/>
</dbReference>
<keyword evidence="1" id="KW-0812">Transmembrane</keyword>
<keyword evidence="1" id="KW-0472">Membrane</keyword>
<dbReference type="HOGENOM" id="CLU_1765394_0_0_0"/>
<reference evidence="2 3" key="1">
    <citation type="journal article" date="2014" name="Genome Announc.">
        <title>Genome Sequence and Methylome of Soil Bacterium Gemmatirosa kalamazoonensis KBS708T, a Member of the Rarely Cultivated Gemmatimonadetes Phylum.</title>
        <authorList>
            <person name="Debruyn J.M."/>
            <person name="Radosevich M."/>
            <person name="Wommack K.E."/>
            <person name="Polson S.W."/>
            <person name="Hauser L.J."/>
            <person name="Fawaz M.N."/>
            <person name="Korlach J."/>
            <person name="Tsai Y.C."/>
        </authorList>
    </citation>
    <scope>NUCLEOTIDE SEQUENCE [LARGE SCALE GENOMIC DNA]</scope>
    <source>
        <strain evidence="2 3">KBS708</strain>
    </source>
</reference>
<proteinExistence type="predicted"/>
<dbReference type="Proteomes" id="UP000019151">
    <property type="component" value="Chromosome"/>
</dbReference>
<name>W0RAL0_9BACT</name>
<feature type="transmembrane region" description="Helical" evidence="1">
    <location>
        <begin position="45"/>
        <end position="66"/>
    </location>
</feature>
<dbReference type="AlphaFoldDB" id="W0RAL0"/>
<accession>W0RAL0</accession>
<organism evidence="2 3">
    <name type="scientific">Gemmatirosa kalamazoonensis</name>
    <dbReference type="NCBI Taxonomy" id="861299"/>
    <lineage>
        <taxon>Bacteria</taxon>
        <taxon>Pseudomonadati</taxon>
        <taxon>Gemmatimonadota</taxon>
        <taxon>Gemmatimonadia</taxon>
        <taxon>Gemmatimonadales</taxon>
        <taxon>Gemmatimonadaceae</taxon>
        <taxon>Gemmatirosa</taxon>
    </lineage>
</organism>
<evidence type="ECO:0000256" key="1">
    <source>
        <dbReference type="SAM" id="Phobius"/>
    </source>
</evidence>
<dbReference type="KEGG" id="gba:J421_0602"/>
<keyword evidence="3" id="KW-1185">Reference proteome</keyword>
<dbReference type="RefSeq" id="WP_025409686.1">
    <property type="nucleotide sequence ID" value="NZ_CP007128.1"/>
</dbReference>
<dbReference type="EMBL" id="CP007128">
    <property type="protein sequence ID" value="AHG88139.1"/>
    <property type="molecule type" value="Genomic_DNA"/>
</dbReference>
<sequence>MTTWRRRIRGAIGIGLTWAAAWFAAGMILLAIVGLDAADVPFPLFFGFLGFLAGATFSVILGLVAGRRRFDELSLPKFAGWGALGGLLLSVIVALAAGPGGELLVVGPVFALAGAISATGTLALARRAERRELLGTGQADALELPGGER</sequence>
<evidence type="ECO:0000313" key="2">
    <source>
        <dbReference type="EMBL" id="AHG88139.1"/>
    </source>
</evidence>
<feature type="transmembrane region" description="Helical" evidence="1">
    <location>
        <begin position="103"/>
        <end position="125"/>
    </location>
</feature>
<evidence type="ECO:0000313" key="3">
    <source>
        <dbReference type="Proteomes" id="UP000019151"/>
    </source>
</evidence>
<dbReference type="InParanoid" id="W0RAL0"/>